<accession>A0ACC6PYJ7</accession>
<reference evidence="1" key="1">
    <citation type="submission" date="2024-03" db="EMBL/GenBank/DDBJ databases">
        <title>Novel Streptomyces species of biotechnological and ecological value are a feature of Machair soil.</title>
        <authorList>
            <person name="Prole J.R."/>
            <person name="Goodfellow M."/>
            <person name="Allenby N."/>
            <person name="Ward A.C."/>
        </authorList>
    </citation>
    <scope>NUCLEOTIDE SEQUENCE</scope>
    <source>
        <strain evidence="1">MS2.AVA.5</strain>
    </source>
</reference>
<comment type="caution">
    <text evidence="1">The sequence shown here is derived from an EMBL/GenBank/DDBJ whole genome shotgun (WGS) entry which is preliminary data.</text>
</comment>
<gene>
    <name evidence="1" type="ORF">WKI67_23790</name>
</gene>
<name>A0ACC6PYJ7_9ACTN</name>
<sequence>MKYSTSLPINAAPDRIWSVLTDVERWPEWTPTVTTLHRLDQGEFAVGSKVRIKQPQLRVAVWEVTQLRRNASFTWVAHAPGVTTKAGHALSVPATDGAPVEVTLALDQRGPLAGLIGLFTSSLTRRYMETELRSLKGRCESET</sequence>
<dbReference type="Proteomes" id="UP001377168">
    <property type="component" value="Unassembled WGS sequence"/>
</dbReference>
<protein>
    <submittedName>
        <fullName evidence="1">SRPBCC family protein</fullName>
    </submittedName>
</protein>
<organism evidence="1 2">
    <name type="scientific">Streptomyces achmelvichensis</name>
    <dbReference type="NCBI Taxonomy" id="3134111"/>
    <lineage>
        <taxon>Bacteria</taxon>
        <taxon>Bacillati</taxon>
        <taxon>Actinomycetota</taxon>
        <taxon>Actinomycetes</taxon>
        <taxon>Kitasatosporales</taxon>
        <taxon>Streptomycetaceae</taxon>
        <taxon>Streptomyces</taxon>
    </lineage>
</organism>
<dbReference type="EMBL" id="JBBKAJ010000022">
    <property type="protein sequence ID" value="MEJ8636390.1"/>
    <property type="molecule type" value="Genomic_DNA"/>
</dbReference>
<keyword evidence="2" id="KW-1185">Reference proteome</keyword>
<evidence type="ECO:0000313" key="1">
    <source>
        <dbReference type="EMBL" id="MEJ8636390.1"/>
    </source>
</evidence>
<proteinExistence type="predicted"/>
<evidence type="ECO:0000313" key="2">
    <source>
        <dbReference type="Proteomes" id="UP001377168"/>
    </source>
</evidence>